<evidence type="ECO:0000313" key="7">
    <source>
        <dbReference type="Proteomes" id="UP000007755"/>
    </source>
</evidence>
<dbReference type="InParanoid" id="F4WCP6"/>
<dbReference type="GO" id="GO:0016020">
    <property type="term" value="C:membrane"/>
    <property type="evidence" value="ECO:0007669"/>
    <property type="project" value="UniProtKB-SubCell"/>
</dbReference>
<dbReference type="EMBL" id="GL888070">
    <property type="protein sequence ID" value="EGI68226.1"/>
    <property type="molecule type" value="Genomic_DNA"/>
</dbReference>
<dbReference type="OrthoDB" id="2261376at2759"/>
<gene>
    <name evidence="6" type="ORF">G5I_03322</name>
</gene>
<keyword evidence="4 5" id="KW-0472">Membrane</keyword>
<dbReference type="SUPFAM" id="SSF103473">
    <property type="entry name" value="MFS general substrate transporter"/>
    <property type="match status" value="1"/>
</dbReference>
<evidence type="ECO:0000313" key="6">
    <source>
        <dbReference type="EMBL" id="EGI68226.1"/>
    </source>
</evidence>
<evidence type="ECO:0000256" key="3">
    <source>
        <dbReference type="ARBA" id="ARBA00022989"/>
    </source>
</evidence>
<dbReference type="Gene3D" id="1.20.1250.20">
    <property type="entry name" value="MFS general substrate transporter like domains"/>
    <property type="match status" value="1"/>
</dbReference>
<comment type="subcellular location">
    <subcellularLocation>
        <location evidence="1">Membrane</location>
        <topology evidence="1">Multi-pass membrane protein</topology>
    </subcellularLocation>
</comment>
<keyword evidence="3 5" id="KW-1133">Transmembrane helix</keyword>
<dbReference type="STRING" id="103372.F4WCP6"/>
<keyword evidence="7" id="KW-1185">Reference proteome</keyword>
<keyword evidence="2 5" id="KW-0812">Transmembrane</keyword>
<evidence type="ECO:0000256" key="1">
    <source>
        <dbReference type="ARBA" id="ARBA00004141"/>
    </source>
</evidence>
<feature type="transmembrane region" description="Helical" evidence="5">
    <location>
        <begin position="46"/>
        <end position="69"/>
    </location>
</feature>
<reference evidence="6" key="1">
    <citation type="submission" date="2011-02" db="EMBL/GenBank/DDBJ databases">
        <title>The genome of the leaf-cutting ant Acromyrmex echinatior suggests key adaptations to social evolution and fungus farming.</title>
        <authorList>
            <person name="Nygaard S."/>
            <person name="Zhang G."/>
        </authorList>
    </citation>
    <scope>NUCLEOTIDE SEQUENCE</scope>
</reference>
<evidence type="ECO:0000256" key="5">
    <source>
        <dbReference type="SAM" id="Phobius"/>
    </source>
</evidence>
<dbReference type="eggNOG" id="KOG0255">
    <property type="taxonomic scope" value="Eukaryota"/>
</dbReference>
<sequence>MAFATVYVFTAELFPTTLRHSLLGICSMTGRVGSILSPQTPLLVQIMPSLPLILFGSMGMIAGVLSLIFPETLGTKLPDTVWEAERIGKSNEIREIPDSTPRQKSSAEC</sequence>
<dbReference type="AlphaFoldDB" id="F4WCP6"/>
<name>F4WCP6_ACREC</name>
<protein>
    <submittedName>
        <fullName evidence="6">Solute carrier family 22 member 15-like protein</fullName>
    </submittedName>
</protein>
<proteinExistence type="predicted"/>
<evidence type="ECO:0000256" key="4">
    <source>
        <dbReference type="ARBA" id="ARBA00023136"/>
    </source>
</evidence>
<accession>F4WCP6</accession>
<dbReference type="InterPro" id="IPR036259">
    <property type="entry name" value="MFS_trans_sf"/>
</dbReference>
<evidence type="ECO:0000256" key="2">
    <source>
        <dbReference type="ARBA" id="ARBA00022692"/>
    </source>
</evidence>
<dbReference type="Proteomes" id="UP000007755">
    <property type="component" value="Unassembled WGS sequence"/>
</dbReference>
<dbReference type="PANTHER" id="PTHR24064">
    <property type="entry name" value="SOLUTE CARRIER FAMILY 22 MEMBER"/>
    <property type="match status" value="1"/>
</dbReference>
<organism evidence="7">
    <name type="scientific">Acromyrmex echinatior</name>
    <name type="common">Panamanian leafcutter ant</name>
    <name type="synonym">Acromyrmex octospinosus echinatior</name>
    <dbReference type="NCBI Taxonomy" id="103372"/>
    <lineage>
        <taxon>Eukaryota</taxon>
        <taxon>Metazoa</taxon>
        <taxon>Ecdysozoa</taxon>
        <taxon>Arthropoda</taxon>
        <taxon>Hexapoda</taxon>
        <taxon>Insecta</taxon>
        <taxon>Pterygota</taxon>
        <taxon>Neoptera</taxon>
        <taxon>Endopterygota</taxon>
        <taxon>Hymenoptera</taxon>
        <taxon>Apocrita</taxon>
        <taxon>Aculeata</taxon>
        <taxon>Formicoidea</taxon>
        <taxon>Formicidae</taxon>
        <taxon>Myrmicinae</taxon>
        <taxon>Acromyrmex</taxon>
    </lineage>
</organism>